<dbReference type="EMBL" id="CDMZ01002621">
    <property type="protein sequence ID" value="CEM43147.1"/>
    <property type="molecule type" value="Genomic_DNA"/>
</dbReference>
<sequence>MPDLPDTAFPCCILDIFGPRVGIRTCYIWDIGCGDAVRSPVRSCTCVLVEEGGTGVEGTEECMAGGMGGGREASQQGTWGESERDNWADSGGTNVALRGAQGTRESLCILRHRHLRHLQWMRPDMTSGICMRSTGDCGESYSEAAALWAVVWLRECIEQRHCMRVEVLLLHMRLHREIGFLVGIWNVALMGRHHANGRHKRALDLLYMGARWREKPGIQWCCVLGMGGFWE</sequence>
<gene>
    <name evidence="2" type="ORF">Cvel_27335</name>
</gene>
<reference evidence="2" key="1">
    <citation type="submission" date="2014-11" db="EMBL/GenBank/DDBJ databases">
        <authorList>
            <person name="Otto D Thomas"/>
            <person name="Naeem Raeece"/>
        </authorList>
    </citation>
    <scope>NUCLEOTIDE SEQUENCE</scope>
</reference>
<name>A0A0G4HGB6_9ALVE</name>
<organism evidence="2">
    <name type="scientific">Chromera velia CCMP2878</name>
    <dbReference type="NCBI Taxonomy" id="1169474"/>
    <lineage>
        <taxon>Eukaryota</taxon>
        <taxon>Sar</taxon>
        <taxon>Alveolata</taxon>
        <taxon>Colpodellida</taxon>
        <taxon>Chromeraceae</taxon>
        <taxon>Chromera</taxon>
    </lineage>
</organism>
<feature type="region of interest" description="Disordered" evidence="1">
    <location>
        <begin position="66"/>
        <end position="85"/>
    </location>
</feature>
<evidence type="ECO:0000313" key="2">
    <source>
        <dbReference type="EMBL" id="CEM43147.1"/>
    </source>
</evidence>
<dbReference type="AlphaFoldDB" id="A0A0G4HGB6"/>
<accession>A0A0G4HGB6</accession>
<protein>
    <submittedName>
        <fullName evidence="2">Uncharacterized protein</fullName>
    </submittedName>
</protein>
<dbReference type="VEuPathDB" id="CryptoDB:Cvel_27335"/>
<evidence type="ECO:0000256" key="1">
    <source>
        <dbReference type="SAM" id="MobiDB-lite"/>
    </source>
</evidence>
<proteinExistence type="predicted"/>